<dbReference type="EMBL" id="CP059491">
    <property type="protein sequence ID" value="QMT00759.1"/>
    <property type="molecule type" value="Genomic_DNA"/>
</dbReference>
<evidence type="ECO:0000313" key="2">
    <source>
        <dbReference type="EMBL" id="QMT00759.1"/>
    </source>
</evidence>
<protein>
    <submittedName>
        <fullName evidence="2">Uncharacterized protein</fullName>
    </submittedName>
</protein>
<evidence type="ECO:0000256" key="1">
    <source>
        <dbReference type="SAM" id="MobiDB-lite"/>
    </source>
</evidence>
<dbReference type="RefSeq" id="WP_188328758.1">
    <property type="nucleotide sequence ID" value="NZ_CP059491.1"/>
</dbReference>
<gene>
    <name evidence="2" type="ORF">H1R19_18000</name>
</gene>
<sequence>MTSVVMASVPATAPPSGGLFDAPCPVLDGEIPEQAEDERHRIARMRFGGGVDDRIGLYFGQMEIKTIMHRSPSRYEWSAPAEHDLPAAPSSRLVPGVRRPVTPRRR</sequence>
<dbReference type="Proteomes" id="UP000515663">
    <property type="component" value="Chromosome"/>
</dbReference>
<feature type="region of interest" description="Disordered" evidence="1">
    <location>
        <begin position="84"/>
        <end position="106"/>
    </location>
</feature>
<evidence type="ECO:0000313" key="3">
    <source>
        <dbReference type="Proteomes" id="UP000515663"/>
    </source>
</evidence>
<keyword evidence="3" id="KW-1185">Reference proteome</keyword>
<accession>A0A7D7LVA4</accession>
<feature type="region of interest" description="Disordered" evidence="1">
    <location>
        <begin position="1"/>
        <end position="20"/>
    </location>
</feature>
<organism evidence="2 3">
    <name type="scientific">Gordonia jinghuaiqii</name>
    <dbReference type="NCBI Taxonomy" id="2758710"/>
    <lineage>
        <taxon>Bacteria</taxon>
        <taxon>Bacillati</taxon>
        <taxon>Actinomycetota</taxon>
        <taxon>Actinomycetes</taxon>
        <taxon>Mycobacteriales</taxon>
        <taxon>Gordoniaceae</taxon>
        <taxon>Gordonia</taxon>
    </lineage>
</organism>
<dbReference type="KEGG" id="gji:H1R19_18000"/>
<dbReference type="AlphaFoldDB" id="A0A7D7LVA4"/>
<name>A0A7D7LVA4_9ACTN</name>
<proteinExistence type="predicted"/>
<reference evidence="3" key="1">
    <citation type="submission" date="2020-07" db="EMBL/GenBank/DDBJ databases">
        <title>novel species isolated from the respiratory tract of Marmot.</title>
        <authorList>
            <person name="Zhang G."/>
        </authorList>
    </citation>
    <scope>NUCLEOTIDE SEQUENCE [LARGE SCALE GENOMIC DNA]</scope>
    <source>
        <strain evidence="3">686</strain>
    </source>
</reference>